<organism evidence="2 3">
    <name type="scientific">Pseudocercospora musae</name>
    <dbReference type="NCBI Taxonomy" id="113226"/>
    <lineage>
        <taxon>Eukaryota</taxon>
        <taxon>Fungi</taxon>
        <taxon>Dikarya</taxon>
        <taxon>Ascomycota</taxon>
        <taxon>Pezizomycotina</taxon>
        <taxon>Dothideomycetes</taxon>
        <taxon>Dothideomycetidae</taxon>
        <taxon>Mycosphaerellales</taxon>
        <taxon>Mycosphaerellaceae</taxon>
        <taxon>Pseudocercospora</taxon>
    </lineage>
</organism>
<dbReference type="Proteomes" id="UP000073492">
    <property type="component" value="Unassembled WGS sequence"/>
</dbReference>
<protein>
    <submittedName>
        <fullName evidence="2">Uncharacterized protein</fullName>
    </submittedName>
</protein>
<sequence>MPLALPIKFDLLDFLHNFHRVSNLCVGILDTSVSLEQSFEDSRLTSCVARIDHGTDGSDIVSHSDGSKIARPLVRNHKVVAADSDLDKVETESVANPREEVGPFEDDEFADAIEYLDEPTEDQQQDAEQQDNYGAIVDSQRSKRGHNPDSLREYELDDNDANYRRPGPTHTEGSIDHDEDEEGDVDQDAENNDQPKDEDEDEEEIEDEDEKSFYENALRHIYLEDILLSSESPEKHPIGEDLFKEIARYLQGRRGSLLLTAQKLYESGSMLPWLVSVKLLQRRGNLRYRLPNATRKQFKEHVQDR</sequence>
<keyword evidence="3" id="KW-1185">Reference proteome</keyword>
<dbReference type="OrthoDB" id="3649267at2759"/>
<evidence type="ECO:0000313" key="3">
    <source>
        <dbReference type="Proteomes" id="UP000073492"/>
    </source>
</evidence>
<proteinExistence type="predicted"/>
<evidence type="ECO:0000256" key="1">
    <source>
        <dbReference type="SAM" id="MobiDB-lite"/>
    </source>
</evidence>
<evidence type="ECO:0000313" key="2">
    <source>
        <dbReference type="EMBL" id="KXT18296.1"/>
    </source>
</evidence>
<reference evidence="2 3" key="1">
    <citation type="submission" date="2015-07" db="EMBL/GenBank/DDBJ databases">
        <title>Comparative genomics of the Sigatoka disease complex on banana suggests a link between parallel evolutionary changes in Pseudocercospora fijiensis and Pseudocercospora eumusae and increased virulence on the banana host.</title>
        <authorList>
            <person name="Chang T.-C."/>
            <person name="Salvucci A."/>
            <person name="Crous P.W."/>
            <person name="Stergiopoulos I."/>
        </authorList>
    </citation>
    <scope>NUCLEOTIDE SEQUENCE [LARGE SCALE GENOMIC DNA]</scope>
    <source>
        <strain evidence="2 3">CBS 116634</strain>
    </source>
</reference>
<feature type="region of interest" description="Disordered" evidence="1">
    <location>
        <begin position="84"/>
        <end position="106"/>
    </location>
</feature>
<feature type="compositionally biased region" description="Basic and acidic residues" evidence="1">
    <location>
        <begin position="85"/>
        <end position="101"/>
    </location>
</feature>
<name>A0A139IUR9_9PEZI</name>
<feature type="compositionally biased region" description="Acidic residues" evidence="1">
    <location>
        <begin position="177"/>
        <end position="210"/>
    </location>
</feature>
<accession>A0A139IUR9</accession>
<gene>
    <name evidence="2" type="ORF">AC579_2913</name>
</gene>
<feature type="region of interest" description="Disordered" evidence="1">
    <location>
        <begin position="134"/>
        <end position="210"/>
    </location>
</feature>
<comment type="caution">
    <text evidence="2">The sequence shown here is derived from an EMBL/GenBank/DDBJ whole genome shotgun (WGS) entry which is preliminary data.</text>
</comment>
<dbReference type="EMBL" id="LFZO01000009">
    <property type="protein sequence ID" value="KXT18296.1"/>
    <property type="molecule type" value="Genomic_DNA"/>
</dbReference>
<dbReference type="AlphaFoldDB" id="A0A139IUR9"/>